<evidence type="ECO:0000313" key="1">
    <source>
        <dbReference type="EMBL" id="EHJ93351.1"/>
    </source>
</evidence>
<dbReference type="EMBL" id="JH393257">
    <property type="protein sequence ID" value="EHJ93351.1"/>
    <property type="molecule type" value="Genomic_DNA"/>
</dbReference>
<dbReference type="Proteomes" id="UP000005756">
    <property type="component" value="Unassembled WGS sequence"/>
</dbReference>
<proteinExistence type="predicted"/>
<organism evidence="1 2">
    <name type="scientific">Vreelandella boliviensis LC1</name>
    <dbReference type="NCBI Taxonomy" id="1072583"/>
    <lineage>
        <taxon>Bacteria</taxon>
        <taxon>Pseudomonadati</taxon>
        <taxon>Pseudomonadota</taxon>
        <taxon>Gammaproteobacteria</taxon>
        <taxon>Oceanospirillales</taxon>
        <taxon>Halomonadaceae</taxon>
        <taxon>Vreelandella</taxon>
    </lineage>
</organism>
<reference evidence="1 2" key="1">
    <citation type="submission" date="2011-10" db="EMBL/GenBank/DDBJ databases">
        <authorList>
            <person name="Quillaguamn J."/>
            <person name="Guzmn D."/>
            <person name="Balderrama-Subieta A."/>
            <person name="Cardona-Ortuo C."/>
            <person name="Guevara-Martnez M."/>
            <person name="Callisaya-Quispe N."/>
        </authorList>
    </citation>
    <scope>NUCLEOTIDE SEQUENCE [LARGE SCALE GENOMIC DNA]</scope>
    <source>
        <strain evidence="1 2">LC1</strain>
    </source>
</reference>
<sequence length="197" mass="22512">MSVIADQISKEGAMHTDKQIVAQTLKWVRTFIVAHDICPFAQRELARETIRVEVVRSKKIEVALEELMVEVQWLDEHPETETTLLVFPTLFKSFDHYLDFVELAESILVDQGYEGIYQLATFHPDYCFDGTEPDDASNYTNRSPYAMVHLLREESVEKAIEFYGDTDAIPERNIAKLTAMGSADAEQQLQACFDVND</sequence>
<evidence type="ECO:0000313" key="2">
    <source>
        <dbReference type="Proteomes" id="UP000005756"/>
    </source>
</evidence>
<gene>
    <name evidence="1" type="ORF">KUC_0298</name>
</gene>
<name>A0A7U9C2H4_9GAMM</name>
<dbReference type="AlphaFoldDB" id="A0A7U9C2H4"/>
<dbReference type="Pfam" id="PF07209">
    <property type="entry name" value="DUF1415"/>
    <property type="match status" value="1"/>
</dbReference>
<dbReference type="InterPro" id="IPR009858">
    <property type="entry name" value="DUF1415"/>
</dbReference>
<accession>A0A7U9C2H4</accession>
<protein>
    <recommendedName>
        <fullName evidence="3">DUF1415 domain-containing protein</fullName>
    </recommendedName>
</protein>
<evidence type="ECO:0008006" key="3">
    <source>
        <dbReference type="Google" id="ProtNLM"/>
    </source>
</evidence>